<gene>
    <name evidence="1" type="ORF">GEMMAAP_12900</name>
</gene>
<reference evidence="1 2" key="1">
    <citation type="journal article" date="2014" name="Proc. Natl. Acad. Sci. U.S.A.">
        <title>Functional type 2 photosynthetic reaction centers found in the rare bacterial phylum Gemmatimonadetes.</title>
        <authorList>
            <person name="Zeng Y."/>
            <person name="Feng F."/>
            <person name="Medova H."/>
            <person name="Dean J."/>
            <person name="Koblizek M."/>
        </authorList>
    </citation>
    <scope>NUCLEOTIDE SEQUENCE [LARGE SCALE GENOMIC DNA]</scope>
    <source>
        <strain evidence="1 2">AP64</strain>
    </source>
</reference>
<dbReference type="RefSeq" id="WP_026849432.1">
    <property type="nucleotide sequence ID" value="NZ_CP011454.1"/>
</dbReference>
<name>A0A143BLS4_9BACT</name>
<dbReference type="STRING" id="1379270.GEMMAAP_12900"/>
<sequence>MIVVYSTNRVWRTAVAAALRVHDVDVRMASRQAELAKCLAHSPAAVVIAGAEAGRYREAMQTLAALPSHSTGTHVVHATTPDDTMEDIVRRALS</sequence>
<organism evidence="1 2">
    <name type="scientific">Gemmatimonas phototrophica</name>
    <dbReference type="NCBI Taxonomy" id="1379270"/>
    <lineage>
        <taxon>Bacteria</taxon>
        <taxon>Pseudomonadati</taxon>
        <taxon>Gemmatimonadota</taxon>
        <taxon>Gemmatimonadia</taxon>
        <taxon>Gemmatimonadales</taxon>
        <taxon>Gemmatimonadaceae</taxon>
        <taxon>Gemmatimonas</taxon>
    </lineage>
</organism>
<evidence type="ECO:0000313" key="2">
    <source>
        <dbReference type="Proteomes" id="UP000076404"/>
    </source>
</evidence>
<proteinExistence type="predicted"/>
<dbReference type="AlphaFoldDB" id="A0A143BLS4"/>
<reference evidence="1 2" key="2">
    <citation type="journal article" date="2016" name="Environ. Microbiol. Rep.">
        <title>Metagenomic evidence for the presence of phototrophic Gemmatimonadetes bacteria in diverse environments.</title>
        <authorList>
            <person name="Zeng Y."/>
            <person name="Baumbach J."/>
            <person name="Barbosa E.G."/>
            <person name="Azevedo V."/>
            <person name="Zhang C."/>
            <person name="Koblizek M."/>
        </authorList>
    </citation>
    <scope>NUCLEOTIDE SEQUENCE [LARGE SCALE GENOMIC DNA]</scope>
    <source>
        <strain evidence="1 2">AP64</strain>
    </source>
</reference>
<protein>
    <recommendedName>
        <fullName evidence="3">Response regulatory domain-containing protein</fullName>
    </recommendedName>
</protein>
<keyword evidence="2" id="KW-1185">Reference proteome</keyword>
<dbReference type="KEGG" id="gph:GEMMAAP_12900"/>
<dbReference type="Proteomes" id="UP000076404">
    <property type="component" value="Chromosome"/>
</dbReference>
<dbReference type="EMBL" id="CP011454">
    <property type="protein sequence ID" value="AMW05461.1"/>
    <property type="molecule type" value="Genomic_DNA"/>
</dbReference>
<evidence type="ECO:0000313" key="1">
    <source>
        <dbReference type="EMBL" id="AMW05461.1"/>
    </source>
</evidence>
<evidence type="ECO:0008006" key="3">
    <source>
        <dbReference type="Google" id="ProtNLM"/>
    </source>
</evidence>
<accession>A0A143BLS4</accession>